<keyword evidence="2" id="KW-1185">Reference proteome</keyword>
<comment type="caution">
    <text evidence="1">The sequence shown here is derived from an EMBL/GenBank/DDBJ whole genome shotgun (WGS) entry which is preliminary data.</text>
</comment>
<accession>A0A8H4QWF0</accession>
<protein>
    <submittedName>
        <fullName evidence="1">Uncharacterized protein</fullName>
    </submittedName>
</protein>
<organism evidence="1 2">
    <name type="scientific">Agrocybe pediades</name>
    <dbReference type="NCBI Taxonomy" id="84607"/>
    <lineage>
        <taxon>Eukaryota</taxon>
        <taxon>Fungi</taxon>
        <taxon>Dikarya</taxon>
        <taxon>Basidiomycota</taxon>
        <taxon>Agaricomycotina</taxon>
        <taxon>Agaricomycetes</taxon>
        <taxon>Agaricomycetidae</taxon>
        <taxon>Agaricales</taxon>
        <taxon>Agaricineae</taxon>
        <taxon>Strophariaceae</taxon>
        <taxon>Agrocybe</taxon>
    </lineage>
</organism>
<proteinExistence type="predicted"/>
<name>A0A8H4QWF0_9AGAR</name>
<sequence length="158" mass="17913">MYRQFTKHHERTIEALSAEEFLRLKSDVLKIPEDIVNHDYFSIENCHVWLNVMGSLQAYVDREESRKELEELRAEIRSRMEDVERSKIAHNAAGISSGSKRPRGSDLASVMRQRRSLVIDPDIIDISDEEAVSSAVGRAGKGKHVAVVPEVIDLTDTL</sequence>
<evidence type="ECO:0000313" key="1">
    <source>
        <dbReference type="EMBL" id="KAF4618114.1"/>
    </source>
</evidence>
<reference evidence="1 2" key="1">
    <citation type="submission" date="2019-12" db="EMBL/GenBank/DDBJ databases">
        <authorList>
            <person name="Floudas D."/>
            <person name="Bentzer J."/>
            <person name="Ahren D."/>
            <person name="Johansson T."/>
            <person name="Persson P."/>
            <person name="Tunlid A."/>
        </authorList>
    </citation>
    <scope>NUCLEOTIDE SEQUENCE [LARGE SCALE GENOMIC DNA]</scope>
    <source>
        <strain evidence="1 2">CBS 102.39</strain>
    </source>
</reference>
<gene>
    <name evidence="1" type="ORF">D9613_012687</name>
</gene>
<dbReference type="EMBL" id="JAACJL010000019">
    <property type="protein sequence ID" value="KAF4618114.1"/>
    <property type="molecule type" value="Genomic_DNA"/>
</dbReference>
<dbReference type="Proteomes" id="UP000521872">
    <property type="component" value="Unassembled WGS sequence"/>
</dbReference>
<dbReference type="AlphaFoldDB" id="A0A8H4QWF0"/>
<evidence type="ECO:0000313" key="2">
    <source>
        <dbReference type="Proteomes" id="UP000521872"/>
    </source>
</evidence>